<evidence type="ECO:0000313" key="3">
    <source>
        <dbReference type="Proteomes" id="UP000015267"/>
    </source>
</evidence>
<keyword evidence="1" id="KW-1133">Transmembrane helix</keyword>
<evidence type="ECO:0008006" key="4">
    <source>
        <dbReference type="Google" id="ProtNLM"/>
    </source>
</evidence>
<accession>A0AAV3JIA4</accession>
<protein>
    <recommendedName>
        <fullName evidence="4">Phage protein</fullName>
    </recommendedName>
</protein>
<feature type="transmembrane region" description="Helical" evidence="1">
    <location>
        <begin position="6"/>
        <end position="25"/>
    </location>
</feature>
<organism evidence="2 3">
    <name type="scientific">Streptococcus agalactiae CCUG 29376</name>
    <dbReference type="NCBI Taxonomy" id="1105255"/>
    <lineage>
        <taxon>Bacteria</taxon>
        <taxon>Bacillati</taxon>
        <taxon>Bacillota</taxon>
        <taxon>Bacilli</taxon>
        <taxon>Lactobacillales</taxon>
        <taxon>Streptococcaceae</taxon>
        <taxon>Streptococcus</taxon>
    </lineage>
</organism>
<comment type="caution">
    <text evidence="2">The sequence shown here is derived from an EMBL/GenBank/DDBJ whole genome shotgun (WGS) entry which is preliminary data.</text>
</comment>
<reference evidence="2 3" key="1">
    <citation type="submission" date="2012-10" db="EMBL/GenBank/DDBJ databases">
        <authorList>
            <person name="Zadoks R.N."/>
            <person name="Moroni P."/>
            <person name="Richards V.P."/>
            <person name="Durkin S.A.S."/>
            <person name="Kim M."/>
            <person name="Pavinski Bitar P.D."/>
            <person name="Stanhope M.J."/>
            <person name="Town C.D."/>
            <person name="Venter J.C."/>
        </authorList>
    </citation>
    <scope>NUCLEOTIDE SEQUENCE [LARGE SCALE GENOMIC DNA]</scope>
    <source>
        <strain evidence="2 3">CCUG 29376</strain>
    </source>
</reference>
<proteinExistence type="predicted"/>
<dbReference type="EMBL" id="ANDB01000022">
    <property type="protein sequence ID" value="EPW15421.1"/>
    <property type="molecule type" value="Genomic_DNA"/>
</dbReference>
<dbReference type="RefSeq" id="WP_001061697.1">
    <property type="nucleotide sequence ID" value="NZ_ANDB01000022.1"/>
</dbReference>
<evidence type="ECO:0000313" key="2">
    <source>
        <dbReference type="EMBL" id="EPW15421.1"/>
    </source>
</evidence>
<sequence length="71" mass="7930">MNNLQIIIAGTIVSVTLIESLLMNIRLTKALREKQSEPVKQQPKPKAGFIDLKTGRRVGIDPVTGEERFID</sequence>
<dbReference type="AlphaFoldDB" id="A0AAV3JIA4"/>
<evidence type="ECO:0000256" key="1">
    <source>
        <dbReference type="SAM" id="Phobius"/>
    </source>
</evidence>
<dbReference type="Proteomes" id="UP000015267">
    <property type="component" value="Unassembled WGS sequence"/>
</dbReference>
<keyword evidence="1" id="KW-0472">Membrane</keyword>
<name>A0AAV3JIA4_STRAG</name>
<gene>
    <name evidence="2" type="ORF">SAG0055_02555</name>
</gene>
<keyword evidence="1" id="KW-0812">Transmembrane</keyword>